<dbReference type="Pfam" id="PF01613">
    <property type="entry name" value="Flavin_Reduct"/>
    <property type="match status" value="1"/>
</dbReference>
<evidence type="ECO:0000256" key="2">
    <source>
        <dbReference type="ARBA" id="ARBA00023002"/>
    </source>
</evidence>
<gene>
    <name evidence="4" type="ORF">Cme02nite_09310</name>
</gene>
<organism evidence="4 5">
    <name type="scientific">Catellatospora methionotrophica</name>
    <dbReference type="NCBI Taxonomy" id="121620"/>
    <lineage>
        <taxon>Bacteria</taxon>
        <taxon>Bacillati</taxon>
        <taxon>Actinomycetota</taxon>
        <taxon>Actinomycetes</taxon>
        <taxon>Micromonosporales</taxon>
        <taxon>Micromonosporaceae</taxon>
        <taxon>Catellatospora</taxon>
    </lineage>
</organism>
<keyword evidence="5" id="KW-1185">Reference proteome</keyword>
<sequence length="332" mass="34699">MTVDGAHLRSVLSQWPSGVAVVTTMVTGPDGTRRPHGMTASSFSSVSLDPPLVSICLGNHLPTRLMIEQAGVFALSFLGKDQAEIGRRFAGARPGEDRFAGLDWLTGPTGCPMLADATGRLDCTVEHAYPGGDHTIFVGRVVDAAVPRITAPLLFHSRAWGQLADPLPEEITMTVLDDPAAEQAHPLLVRDRGDVAQVAAAAAHAPVLAYVTDAFSPAREADVLAAIDALAGVPGVTLGCAETSPASPLQVRRVLQDAVVRTRPAPVRVRLLAHHGLGLVNALVAMKSGVHRFDTVLDPDSGGLPAQDLLLLARQLGVTCAPLPGPRPSDLA</sequence>
<dbReference type="EMBL" id="BONJ01000002">
    <property type="protein sequence ID" value="GIG12599.1"/>
    <property type="molecule type" value="Genomic_DNA"/>
</dbReference>
<comment type="similarity">
    <text evidence="1">Belongs to the non-flavoprotein flavin reductase family.</text>
</comment>
<dbReference type="GO" id="GO:0010181">
    <property type="term" value="F:FMN binding"/>
    <property type="evidence" value="ECO:0007669"/>
    <property type="project" value="InterPro"/>
</dbReference>
<evidence type="ECO:0000259" key="3">
    <source>
        <dbReference type="SMART" id="SM00903"/>
    </source>
</evidence>
<evidence type="ECO:0000313" key="5">
    <source>
        <dbReference type="Proteomes" id="UP000660339"/>
    </source>
</evidence>
<proteinExistence type="inferred from homology"/>
<dbReference type="SUPFAM" id="SSF50475">
    <property type="entry name" value="FMN-binding split barrel"/>
    <property type="match status" value="1"/>
</dbReference>
<dbReference type="SMART" id="SM00903">
    <property type="entry name" value="Flavin_Reduct"/>
    <property type="match status" value="1"/>
</dbReference>
<dbReference type="InterPro" id="IPR012349">
    <property type="entry name" value="Split_barrel_FMN-bd"/>
</dbReference>
<name>A0A8J3L6T9_9ACTN</name>
<dbReference type="GO" id="GO:0042602">
    <property type="term" value="F:riboflavin reductase (NADPH) activity"/>
    <property type="evidence" value="ECO:0007669"/>
    <property type="project" value="TreeGrafter"/>
</dbReference>
<protein>
    <recommendedName>
        <fullName evidence="3">Flavin reductase like domain-containing protein</fullName>
    </recommendedName>
</protein>
<dbReference type="PANTHER" id="PTHR30466">
    <property type="entry name" value="FLAVIN REDUCTASE"/>
    <property type="match status" value="1"/>
</dbReference>
<dbReference type="Proteomes" id="UP000660339">
    <property type="component" value="Unassembled WGS sequence"/>
</dbReference>
<dbReference type="InterPro" id="IPR050268">
    <property type="entry name" value="NADH-dep_flavin_reductase"/>
</dbReference>
<accession>A0A8J3L6T9</accession>
<dbReference type="PANTHER" id="PTHR30466:SF11">
    <property type="entry name" value="FLAVIN-DEPENDENT MONOOXYGENASE, REDUCTASE SUBUNIT HSAB"/>
    <property type="match status" value="1"/>
</dbReference>
<comment type="caution">
    <text evidence="4">The sequence shown here is derived from an EMBL/GenBank/DDBJ whole genome shotgun (WGS) entry which is preliminary data.</text>
</comment>
<feature type="domain" description="Flavin reductase like" evidence="3">
    <location>
        <begin position="12"/>
        <end position="162"/>
    </location>
</feature>
<dbReference type="InterPro" id="IPR002563">
    <property type="entry name" value="Flavin_Rdtase-like_dom"/>
</dbReference>
<evidence type="ECO:0000313" key="4">
    <source>
        <dbReference type="EMBL" id="GIG12599.1"/>
    </source>
</evidence>
<reference evidence="4" key="1">
    <citation type="submission" date="2021-01" db="EMBL/GenBank/DDBJ databases">
        <title>Whole genome shotgun sequence of Catellatospora methionotrophica NBRC 14553.</title>
        <authorList>
            <person name="Komaki H."/>
            <person name="Tamura T."/>
        </authorList>
    </citation>
    <scope>NUCLEOTIDE SEQUENCE</scope>
    <source>
        <strain evidence="4">NBRC 14553</strain>
    </source>
</reference>
<dbReference type="AlphaFoldDB" id="A0A8J3L6T9"/>
<evidence type="ECO:0000256" key="1">
    <source>
        <dbReference type="ARBA" id="ARBA00008898"/>
    </source>
</evidence>
<dbReference type="Gene3D" id="2.30.110.10">
    <property type="entry name" value="Electron Transport, Fmn-binding Protein, Chain A"/>
    <property type="match status" value="1"/>
</dbReference>
<keyword evidence="2" id="KW-0560">Oxidoreductase</keyword>